<sequence length="277" mass="30661">MNKKSTPLKYFAFAVIALLLLIEGVCLYQHHRAATPKDTGRQNVSSQPASATSDPQEVSETPDPGSPEGKVYFSFEKLLSQSSFRAKTDASINLRGKLIKGKRHMSANALITGVNDRDHLNLDMTTKTTTRGKTEKSHSTYKDGWYITNNGKEKTRTERSPEEVLSMVTFVSDIMQDASSQLEDMKVTPKGSDTLYEFTLSGETASYYFCQIIEQASMSTEELKNVTGTVDSLKMTCRINKKGVLKEQSASVSGKVSKSIFTIPVTLTETTSFSLYK</sequence>
<evidence type="ECO:0000313" key="3">
    <source>
        <dbReference type="Proteomes" id="UP000606193"/>
    </source>
</evidence>
<dbReference type="Proteomes" id="UP000606193">
    <property type="component" value="Unassembled WGS sequence"/>
</dbReference>
<evidence type="ECO:0000313" key="2">
    <source>
        <dbReference type="EMBL" id="MBC8561565.1"/>
    </source>
</evidence>
<accession>A0ABR7MYW7</accession>
<keyword evidence="3" id="KW-1185">Reference proteome</keyword>
<protein>
    <submittedName>
        <fullName evidence="2">Uncharacterized protein</fullName>
    </submittedName>
</protein>
<feature type="compositionally biased region" description="Polar residues" evidence="1">
    <location>
        <begin position="41"/>
        <end position="59"/>
    </location>
</feature>
<gene>
    <name evidence="2" type="ORF">H8704_02795</name>
</gene>
<proteinExistence type="predicted"/>
<dbReference type="RefSeq" id="WP_118676718.1">
    <property type="nucleotide sequence ID" value="NZ_JACRSX010000002.1"/>
</dbReference>
<feature type="region of interest" description="Disordered" evidence="1">
    <location>
        <begin position="35"/>
        <end position="67"/>
    </location>
</feature>
<comment type="caution">
    <text evidence="2">The sequence shown here is derived from an EMBL/GenBank/DDBJ whole genome shotgun (WGS) entry which is preliminary data.</text>
</comment>
<dbReference type="EMBL" id="JACRSX010000002">
    <property type="protein sequence ID" value="MBC8561565.1"/>
    <property type="molecule type" value="Genomic_DNA"/>
</dbReference>
<organism evidence="2 3">
    <name type="scientific">Jutongia huaianensis</name>
    <dbReference type="NCBI Taxonomy" id="2763668"/>
    <lineage>
        <taxon>Bacteria</taxon>
        <taxon>Bacillati</taxon>
        <taxon>Bacillota</taxon>
        <taxon>Clostridia</taxon>
        <taxon>Lachnospirales</taxon>
        <taxon>Lachnospiraceae</taxon>
        <taxon>Jutongia</taxon>
    </lineage>
</organism>
<evidence type="ECO:0000256" key="1">
    <source>
        <dbReference type="SAM" id="MobiDB-lite"/>
    </source>
</evidence>
<reference evidence="2 3" key="1">
    <citation type="submission" date="2020-08" db="EMBL/GenBank/DDBJ databases">
        <title>Genome public.</title>
        <authorList>
            <person name="Liu C."/>
            <person name="Sun Q."/>
        </authorList>
    </citation>
    <scope>NUCLEOTIDE SEQUENCE [LARGE SCALE GENOMIC DNA]</scope>
    <source>
        <strain evidence="2 3">NSJ-37</strain>
    </source>
</reference>
<name>A0ABR7MYW7_9FIRM</name>